<organism evidence="3 4">
    <name type="scientific">Spirosoma endophyticum</name>
    <dbReference type="NCBI Taxonomy" id="662367"/>
    <lineage>
        <taxon>Bacteria</taxon>
        <taxon>Pseudomonadati</taxon>
        <taxon>Bacteroidota</taxon>
        <taxon>Cytophagia</taxon>
        <taxon>Cytophagales</taxon>
        <taxon>Cytophagaceae</taxon>
        <taxon>Spirosoma</taxon>
    </lineage>
</organism>
<evidence type="ECO:0000313" key="3">
    <source>
        <dbReference type="EMBL" id="SFE98819.1"/>
    </source>
</evidence>
<dbReference type="GO" id="GO:0051536">
    <property type="term" value="F:iron-sulfur cluster binding"/>
    <property type="evidence" value="ECO:0007669"/>
    <property type="project" value="InterPro"/>
</dbReference>
<dbReference type="PANTHER" id="PTHR11178">
    <property type="entry name" value="IRON-SULFUR CLUSTER SCAFFOLD PROTEIN NFU-RELATED"/>
    <property type="match status" value="1"/>
</dbReference>
<dbReference type="SUPFAM" id="SSF117916">
    <property type="entry name" value="Fe-S cluster assembly (FSCA) domain-like"/>
    <property type="match status" value="1"/>
</dbReference>
<accession>A0A1I2F1C0</accession>
<dbReference type="InterPro" id="IPR001075">
    <property type="entry name" value="NIF_FeS_clus_asmbl_NifU_C"/>
</dbReference>
<proteinExistence type="inferred from homology"/>
<name>A0A1I2F1C0_9BACT</name>
<dbReference type="Pfam" id="PF01106">
    <property type="entry name" value="NifU"/>
    <property type="match status" value="1"/>
</dbReference>
<dbReference type="InterPro" id="IPR034904">
    <property type="entry name" value="FSCA_dom_sf"/>
</dbReference>
<gene>
    <name evidence="3" type="ORF">SAMN05216167_12411</name>
</gene>
<dbReference type="STRING" id="662367.SAMN05216167_12411"/>
<dbReference type="GO" id="GO:0016226">
    <property type="term" value="P:iron-sulfur cluster assembly"/>
    <property type="evidence" value="ECO:0007669"/>
    <property type="project" value="InterPro"/>
</dbReference>
<dbReference type="EMBL" id="FOLQ01000024">
    <property type="protein sequence ID" value="SFE98819.1"/>
    <property type="molecule type" value="Genomic_DNA"/>
</dbReference>
<dbReference type="Gene3D" id="3.30.300.130">
    <property type="entry name" value="Fe-S cluster assembly (FSCA)"/>
    <property type="match status" value="1"/>
</dbReference>
<protein>
    <submittedName>
        <fullName evidence="3">Fe-S cluster biogenesis protein NfuA, 4Fe-4S-binding domain</fullName>
    </submittedName>
</protein>
<dbReference type="PANTHER" id="PTHR11178:SF25">
    <property type="entry name" value="NIFU-LIKE PROTEIN 3, CHLOROPLASTIC"/>
    <property type="match status" value="1"/>
</dbReference>
<keyword evidence="4" id="KW-1185">Reference proteome</keyword>
<evidence type="ECO:0000256" key="1">
    <source>
        <dbReference type="ARBA" id="ARBA00006420"/>
    </source>
</evidence>
<evidence type="ECO:0000259" key="2">
    <source>
        <dbReference type="Pfam" id="PF01106"/>
    </source>
</evidence>
<comment type="similarity">
    <text evidence="1">Belongs to the NifU family.</text>
</comment>
<dbReference type="Proteomes" id="UP000198598">
    <property type="component" value="Unassembled WGS sequence"/>
</dbReference>
<sequence>MNHLMETVVNNDQLISKIERALDSMRPYLAADGGNVKVLEVTDDKTVRLELIGSCGSCPMSAMTFKGGLEEAILKAVPEILKVEAVNLTPAF</sequence>
<reference evidence="3 4" key="1">
    <citation type="submission" date="2016-10" db="EMBL/GenBank/DDBJ databases">
        <authorList>
            <person name="de Groot N.N."/>
        </authorList>
    </citation>
    <scope>NUCLEOTIDE SEQUENCE [LARGE SCALE GENOMIC DNA]</scope>
    <source>
        <strain evidence="3 4">DSM 26130</strain>
    </source>
</reference>
<dbReference type="GO" id="GO:0005506">
    <property type="term" value="F:iron ion binding"/>
    <property type="evidence" value="ECO:0007669"/>
    <property type="project" value="InterPro"/>
</dbReference>
<feature type="domain" description="NIF system FeS cluster assembly NifU C-terminal" evidence="2">
    <location>
        <begin position="18"/>
        <end position="84"/>
    </location>
</feature>
<dbReference type="AlphaFoldDB" id="A0A1I2F1C0"/>
<evidence type="ECO:0000313" key="4">
    <source>
        <dbReference type="Proteomes" id="UP000198598"/>
    </source>
</evidence>